<gene>
    <name evidence="1" type="ORF">ADUPG1_000419</name>
</gene>
<proteinExistence type="predicted"/>
<protein>
    <submittedName>
        <fullName evidence="1">Uncharacterized protein</fullName>
    </submittedName>
</protein>
<evidence type="ECO:0000313" key="1">
    <source>
        <dbReference type="EMBL" id="GKT28089.1"/>
    </source>
</evidence>
<accession>A0ABQ5K687</accession>
<dbReference type="EMBL" id="BQXS01000145">
    <property type="protein sequence ID" value="GKT28089.1"/>
    <property type="molecule type" value="Genomic_DNA"/>
</dbReference>
<organism evidence="1 2">
    <name type="scientific">Aduncisulcus paluster</name>
    <dbReference type="NCBI Taxonomy" id="2918883"/>
    <lineage>
        <taxon>Eukaryota</taxon>
        <taxon>Metamonada</taxon>
        <taxon>Carpediemonas-like organisms</taxon>
        <taxon>Aduncisulcus</taxon>
    </lineage>
</organism>
<sequence length="421" mass="48475">MLGTDETILSSLFTPFSEVVSLLLQLSFVTLCFRLLLFLRCKQFKIYYPDSFPLAMSSSTEIQIVEPEFIHEGDIDCCPIPGDAPNIKSSEISSITAIDGTQDEDDEEYDQSVKAQRMMKGEFNNGSFTHISIPFSLCSPMKGAYICLIGGLYHPEYLTFTLTSSKGDKISKKYEFSGFEDVRWYFLPVDLPDVVLCEITGKGRERRYFDIDSLVFISREETPEEIKAREAREKLWSEAPVVKPEFVKGGDIDWFSKDRDSIPIPRDDPKLVNPSFSMVKCKRDSYSKKSKWYDKTSSTERMLKGECGVWLSHLSIPFPSPSPMKGAYICVKIFYSSPSLLFTFTDCDGKKTCKKYEFTEPKHDYEWHFLPIDLMNVVLCEIEGKGRWDKKNCRDFFIYSLIFTIPEESEIIEQISLLPWK</sequence>
<keyword evidence="2" id="KW-1185">Reference proteome</keyword>
<name>A0ABQ5K687_9EUKA</name>
<reference evidence="1" key="1">
    <citation type="submission" date="2022-03" db="EMBL/GenBank/DDBJ databases">
        <title>Draft genome sequence of Aduncisulcus paluster, a free-living microaerophilic Fornicata.</title>
        <authorList>
            <person name="Yuyama I."/>
            <person name="Kume K."/>
            <person name="Tamura T."/>
            <person name="Inagaki Y."/>
            <person name="Hashimoto T."/>
        </authorList>
    </citation>
    <scope>NUCLEOTIDE SEQUENCE</scope>
    <source>
        <strain evidence="1">NY0171</strain>
    </source>
</reference>
<evidence type="ECO:0000313" key="2">
    <source>
        <dbReference type="Proteomes" id="UP001057375"/>
    </source>
</evidence>
<comment type="caution">
    <text evidence="1">The sequence shown here is derived from an EMBL/GenBank/DDBJ whole genome shotgun (WGS) entry which is preliminary data.</text>
</comment>
<dbReference type="Proteomes" id="UP001057375">
    <property type="component" value="Unassembled WGS sequence"/>
</dbReference>